<feature type="non-terminal residue" evidence="2">
    <location>
        <position position="94"/>
    </location>
</feature>
<feature type="region of interest" description="Disordered" evidence="1">
    <location>
        <begin position="1"/>
        <end position="94"/>
    </location>
</feature>
<reference evidence="2 3" key="1">
    <citation type="journal article" date="2018" name="Front. Plant Sci.">
        <title>Red Clover (Trifolium pratense) and Zigzag Clover (T. medium) - A Picture of Genomic Similarities and Differences.</title>
        <authorList>
            <person name="Dluhosova J."/>
            <person name="Istvanek J."/>
            <person name="Nedelnik J."/>
            <person name="Repkova J."/>
        </authorList>
    </citation>
    <scope>NUCLEOTIDE SEQUENCE [LARGE SCALE GENOMIC DNA]</scope>
    <source>
        <strain evidence="3">cv. 10/8</strain>
        <tissue evidence="2">Leaf</tissue>
    </source>
</reference>
<evidence type="ECO:0000313" key="3">
    <source>
        <dbReference type="Proteomes" id="UP000265520"/>
    </source>
</evidence>
<evidence type="ECO:0000256" key="1">
    <source>
        <dbReference type="SAM" id="MobiDB-lite"/>
    </source>
</evidence>
<feature type="compositionally biased region" description="Polar residues" evidence="1">
    <location>
        <begin position="37"/>
        <end position="47"/>
    </location>
</feature>
<feature type="non-terminal residue" evidence="2">
    <location>
        <position position="1"/>
    </location>
</feature>
<name>A0A392SVF8_9FABA</name>
<evidence type="ECO:0000313" key="2">
    <source>
        <dbReference type="EMBL" id="MCI52821.1"/>
    </source>
</evidence>
<dbReference type="AlphaFoldDB" id="A0A392SVF8"/>
<comment type="caution">
    <text evidence="2">The sequence shown here is derived from an EMBL/GenBank/DDBJ whole genome shotgun (WGS) entry which is preliminary data.</text>
</comment>
<proteinExistence type="predicted"/>
<protein>
    <submittedName>
        <fullName evidence="2">Uncharacterized protein</fullName>
    </submittedName>
</protein>
<sequence length="94" mass="10384">EDTSNSDEQISDNEVEVEVENNDTDAVDTENHENEVINPSNDNSSTDMDLGDDSDEADQVTSPRPRRPPGYLSDYVTGEELPDDDDQLQNLAIA</sequence>
<accession>A0A392SVF8</accession>
<dbReference type="Proteomes" id="UP000265520">
    <property type="component" value="Unassembled WGS sequence"/>
</dbReference>
<feature type="compositionally biased region" description="Acidic residues" evidence="1">
    <location>
        <begin position="1"/>
        <end position="28"/>
    </location>
</feature>
<keyword evidence="3" id="KW-1185">Reference proteome</keyword>
<feature type="compositionally biased region" description="Acidic residues" evidence="1">
    <location>
        <begin position="49"/>
        <end position="58"/>
    </location>
</feature>
<dbReference type="EMBL" id="LXQA010453346">
    <property type="protein sequence ID" value="MCI52821.1"/>
    <property type="molecule type" value="Genomic_DNA"/>
</dbReference>
<organism evidence="2 3">
    <name type="scientific">Trifolium medium</name>
    <dbReference type="NCBI Taxonomy" id="97028"/>
    <lineage>
        <taxon>Eukaryota</taxon>
        <taxon>Viridiplantae</taxon>
        <taxon>Streptophyta</taxon>
        <taxon>Embryophyta</taxon>
        <taxon>Tracheophyta</taxon>
        <taxon>Spermatophyta</taxon>
        <taxon>Magnoliopsida</taxon>
        <taxon>eudicotyledons</taxon>
        <taxon>Gunneridae</taxon>
        <taxon>Pentapetalae</taxon>
        <taxon>rosids</taxon>
        <taxon>fabids</taxon>
        <taxon>Fabales</taxon>
        <taxon>Fabaceae</taxon>
        <taxon>Papilionoideae</taxon>
        <taxon>50 kb inversion clade</taxon>
        <taxon>NPAAA clade</taxon>
        <taxon>Hologalegina</taxon>
        <taxon>IRL clade</taxon>
        <taxon>Trifolieae</taxon>
        <taxon>Trifolium</taxon>
    </lineage>
</organism>